<name>A0A2P2LRA2_RHIMU</name>
<organism evidence="1">
    <name type="scientific">Rhizophora mucronata</name>
    <name type="common">Asiatic mangrove</name>
    <dbReference type="NCBI Taxonomy" id="61149"/>
    <lineage>
        <taxon>Eukaryota</taxon>
        <taxon>Viridiplantae</taxon>
        <taxon>Streptophyta</taxon>
        <taxon>Embryophyta</taxon>
        <taxon>Tracheophyta</taxon>
        <taxon>Spermatophyta</taxon>
        <taxon>Magnoliopsida</taxon>
        <taxon>eudicotyledons</taxon>
        <taxon>Gunneridae</taxon>
        <taxon>Pentapetalae</taxon>
        <taxon>rosids</taxon>
        <taxon>fabids</taxon>
        <taxon>Malpighiales</taxon>
        <taxon>Rhizophoraceae</taxon>
        <taxon>Rhizophora</taxon>
    </lineage>
</organism>
<sequence>MISIARLVTRCRLFLCSVRQTLQHPMCQGLMSHDVTSHIR</sequence>
<proteinExistence type="predicted"/>
<accession>A0A2P2LRA2</accession>
<reference evidence="1" key="1">
    <citation type="submission" date="2018-02" db="EMBL/GenBank/DDBJ databases">
        <title>Rhizophora mucronata_Transcriptome.</title>
        <authorList>
            <person name="Meera S.P."/>
            <person name="Sreeshan A."/>
            <person name="Augustine A."/>
        </authorList>
    </citation>
    <scope>NUCLEOTIDE SEQUENCE</scope>
    <source>
        <tissue evidence="1">Leaf</tissue>
    </source>
</reference>
<dbReference type="EMBL" id="GGEC01040015">
    <property type="protein sequence ID" value="MBX20499.1"/>
    <property type="molecule type" value="Transcribed_RNA"/>
</dbReference>
<evidence type="ECO:0000313" key="1">
    <source>
        <dbReference type="EMBL" id="MBX20499.1"/>
    </source>
</evidence>
<protein>
    <submittedName>
        <fullName evidence="1">Uncharacterized protein</fullName>
    </submittedName>
</protein>
<dbReference type="EMBL" id="GGEC01040018">
    <property type="protein sequence ID" value="MBX20502.1"/>
    <property type="molecule type" value="Transcribed_RNA"/>
</dbReference>
<dbReference type="AlphaFoldDB" id="A0A2P2LRA2"/>